<feature type="transmembrane region" description="Helical" evidence="12">
    <location>
        <begin position="175"/>
        <end position="197"/>
    </location>
</feature>
<reference evidence="14 15" key="2">
    <citation type="submission" date="2023-12" db="EMBL/GenBank/DDBJ databases">
        <title>Description of an unclassified Opitutus bacterium of Verrucomicrobiota.</title>
        <authorList>
            <person name="Zhang D.-F."/>
        </authorList>
    </citation>
    <scope>NUCLEOTIDE SEQUENCE [LARGE SCALE GENOMIC DNA]</scope>
    <source>
        <strain evidence="14 15">WL0086</strain>
    </source>
</reference>
<comment type="subcellular location">
    <subcellularLocation>
        <location evidence="2">Membrane</location>
        <topology evidence="2">Multi-pass membrane protein</topology>
    </subcellularLocation>
</comment>
<dbReference type="InterPro" id="IPR008915">
    <property type="entry name" value="Peptidase_M50"/>
</dbReference>
<feature type="domain" description="Peptidase M50" evidence="13">
    <location>
        <begin position="131"/>
        <end position="167"/>
    </location>
</feature>
<feature type="transmembrane region" description="Helical" evidence="12">
    <location>
        <begin position="134"/>
        <end position="154"/>
    </location>
</feature>
<evidence type="ECO:0000256" key="3">
    <source>
        <dbReference type="ARBA" id="ARBA00007931"/>
    </source>
</evidence>
<keyword evidence="6" id="KW-0479">Metal-binding</keyword>
<comment type="similarity">
    <text evidence="3">Belongs to the peptidase M50B family.</text>
</comment>
<gene>
    <name evidence="14" type="ORF">K1X11_002765</name>
</gene>
<dbReference type="PANTHER" id="PTHR39188:SF3">
    <property type="entry name" value="STAGE IV SPORULATION PROTEIN FB"/>
    <property type="match status" value="1"/>
</dbReference>
<evidence type="ECO:0000256" key="9">
    <source>
        <dbReference type="ARBA" id="ARBA00022989"/>
    </source>
</evidence>
<proteinExistence type="inferred from homology"/>
<evidence type="ECO:0000256" key="8">
    <source>
        <dbReference type="ARBA" id="ARBA00022833"/>
    </source>
</evidence>
<keyword evidence="4 14" id="KW-0645">Protease</keyword>
<keyword evidence="10" id="KW-0482">Metalloprotease</keyword>
<dbReference type="GO" id="GO:0008233">
    <property type="term" value="F:peptidase activity"/>
    <property type="evidence" value="ECO:0007669"/>
    <property type="project" value="UniProtKB-KW"/>
</dbReference>
<evidence type="ECO:0000256" key="5">
    <source>
        <dbReference type="ARBA" id="ARBA00022692"/>
    </source>
</evidence>
<keyword evidence="8" id="KW-0862">Zinc</keyword>
<keyword evidence="7" id="KW-0378">Hydrolase</keyword>
<dbReference type="RefSeq" id="WP_221032431.1">
    <property type="nucleotide sequence ID" value="NZ_CP139781.1"/>
</dbReference>
<keyword evidence="15" id="KW-1185">Reference proteome</keyword>
<comment type="cofactor">
    <cofactor evidence="1">
        <name>Zn(2+)</name>
        <dbReference type="ChEBI" id="CHEBI:29105"/>
    </cofactor>
</comment>
<evidence type="ECO:0000256" key="1">
    <source>
        <dbReference type="ARBA" id="ARBA00001947"/>
    </source>
</evidence>
<feature type="transmembrane region" description="Helical" evidence="12">
    <location>
        <begin position="94"/>
        <end position="114"/>
    </location>
</feature>
<name>A0ABZ1C9V3_9BACT</name>
<feature type="domain" description="Peptidase M50" evidence="13">
    <location>
        <begin position="43"/>
        <end position="116"/>
    </location>
</feature>
<reference evidence="14 15" key="1">
    <citation type="submission" date="2021-08" db="EMBL/GenBank/DDBJ databases">
        <authorList>
            <person name="Zhang D."/>
            <person name="Zhang A."/>
            <person name="Wang L."/>
        </authorList>
    </citation>
    <scope>NUCLEOTIDE SEQUENCE [LARGE SCALE GENOMIC DNA]</scope>
    <source>
        <strain evidence="14 15">WL0086</strain>
    </source>
</reference>
<evidence type="ECO:0000256" key="2">
    <source>
        <dbReference type="ARBA" id="ARBA00004141"/>
    </source>
</evidence>
<evidence type="ECO:0000256" key="4">
    <source>
        <dbReference type="ARBA" id="ARBA00022670"/>
    </source>
</evidence>
<evidence type="ECO:0000259" key="13">
    <source>
        <dbReference type="Pfam" id="PF02163"/>
    </source>
</evidence>
<evidence type="ECO:0000313" key="15">
    <source>
        <dbReference type="Proteomes" id="UP000738431"/>
    </source>
</evidence>
<protein>
    <submittedName>
        <fullName evidence="14">Site-2 protease family protein</fullName>
    </submittedName>
</protein>
<keyword evidence="11 12" id="KW-0472">Membrane</keyword>
<sequence length="250" mass="27539">MHLFRIGGIPLSLHWTFLALLAYLGWEGWTAAGWLGATWLVGFVLAAFTCVVLHELGHALMAKRFGVSTARIVLMPIGGMAAFDRIPRRPRQEIAIALAGPAVNVGLVLLAFVLGVRFPADWDPLLFPITTAEFLRHLTAVNIVMGGFNLVPVFPMDGGRVFRALLSLRWDYLTATRWAVGVAKGLGLVAIALLAVLPTEPHWMGMALFAFIIVAGELELRNLRRQIEDEARWRDSIARLYRDAGVPPPL</sequence>
<evidence type="ECO:0000313" key="14">
    <source>
        <dbReference type="EMBL" id="WRQ88311.1"/>
    </source>
</evidence>
<evidence type="ECO:0000256" key="6">
    <source>
        <dbReference type="ARBA" id="ARBA00022723"/>
    </source>
</evidence>
<feature type="transmembrane region" description="Helical" evidence="12">
    <location>
        <begin position="32"/>
        <end position="54"/>
    </location>
</feature>
<feature type="transmembrane region" description="Helical" evidence="12">
    <location>
        <begin position="203"/>
        <end position="220"/>
    </location>
</feature>
<dbReference type="Pfam" id="PF02163">
    <property type="entry name" value="Peptidase_M50"/>
    <property type="match status" value="2"/>
</dbReference>
<evidence type="ECO:0000256" key="12">
    <source>
        <dbReference type="SAM" id="Phobius"/>
    </source>
</evidence>
<dbReference type="PANTHER" id="PTHR39188">
    <property type="entry name" value="MEMBRANE-ASSOCIATED ZINC METALLOPROTEASE M50B"/>
    <property type="match status" value="1"/>
</dbReference>
<feature type="transmembrane region" description="Helical" evidence="12">
    <location>
        <begin position="7"/>
        <end position="26"/>
    </location>
</feature>
<keyword evidence="5 12" id="KW-0812">Transmembrane</keyword>
<dbReference type="Proteomes" id="UP000738431">
    <property type="component" value="Chromosome"/>
</dbReference>
<dbReference type="EMBL" id="CP139781">
    <property type="protein sequence ID" value="WRQ88311.1"/>
    <property type="molecule type" value="Genomic_DNA"/>
</dbReference>
<evidence type="ECO:0000256" key="11">
    <source>
        <dbReference type="ARBA" id="ARBA00023136"/>
    </source>
</evidence>
<dbReference type="GO" id="GO:0006508">
    <property type="term" value="P:proteolysis"/>
    <property type="evidence" value="ECO:0007669"/>
    <property type="project" value="UniProtKB-KW"/>
</dbReference>
<organism evidence="14 15">
    <name type="scientific">Actomonas aquatica</name>
    <dbReference type="NCBI Taxonomy" id="2866162"/>
    <lineage>
        <taxon>Bacteria</taxon>
        <taxon>Pseudomonadati</taxon>
        <taxon>Verrucomicrobiota</taxon>
        <taxon>Opitutia</taxon>
        <taxon>Opitutales</taxon>
        <taxon>Opitutaceae</taxon>
        <taxon>Actomonas</taxon>
    </lineage>
</organism>
<evidence type="ECO:0000256" key="10">
    <source>
        <dbReference type="ARBA" id="ARBA00023049"/>
    </source>
</evidence>
<accession>A0ABZ1C9V3</accession>
<keyword evidence="9 12" id="KW-1133">Transmembrane helix</keyword>
<evidence type="ECO:0000256" key="7">
    <source>
        <dbReference type="ARBA" id="ARBA00022801"/>
    </source>
</evidence>